<evidence type="ECO:0000256" key="1">
    <source>
        <dbReference type="SAM" id="Phobius"/>
    </source>
</evidence>
<accession>A0A1P8KQZ3</accession>
<dbReference type="InterPro" id="IPR011990">
    <property type="entry name" value="TPR-like_helical_dom_sf"/>
</dbReference>
<evidence type="ECO:0000313" key="3">
    <source>
        <dbReference type="Proteomes" id="UP000186074"/>
    </source>
</evidence>
<keyword evidence="1" id="KW-1133">Transmembrane helix</keyword>
<dbReference type="EMBL" id="CP019070">
    <property type="protein sequence ID" value="APW66976.1"/>
    <property type="molecule type" value="Genomic_DNA"/>
</dbReference>
<gene>
    <name evidence="2" type="ORF">LPB137_08405</name>
</gene>
<dbReference type="Proteomes" id="UP000186074">
    <property type="component" value="Chromosome"/>
</dbReference>
<reference evidence="2 3" key="1">
    <citation type="submission" date="2017-01" db="EMBL/GenBank/DDBJ databases">
        <title>Genome sequencing of Arcobacter sp. LPB0137.</title>
        <authorList>
            <person name="Lee G.-W."/>
            <person name="Yi H."/>
        </authorList>
    </citation>
    <scope>NUCLEOTIDE SEQUENCE [LARGE SCALE GENOMIC DNA]</scope>
    <source>
        <strain evidence="2 3">LPB0137</strain>
    </source>
</reference>
<name>A0A1P8KQZ3_9BACT</name>
<evidence type="ECO:0000313" key="2">
    <source>
        <dbReference type="EMBL" id="APW66976.1"/>
    </source>
</evidence>
<keyword evidence="1" id="KW-0472">Membrane</keyword>
<keyword evidence="1" id="KW-0812">Transmembrane</keyword>
<protein>
    <submittedName>
        <fullName evidence="2">Uncharacterized protein</fullName>
    </submittedName>
</protein>
<dbReference type="Gene3D" id="1.25.40.10">
    <property type="entry name" value="Tetratricopeptide repeat domain"/>
    <property type="match status" value="1"/>
</dbReference>
<organism evidence="2 3">
    <name type="scientific">Poseidonibacter parvus</name>
    <dbReference type="NCBI Taxonomy" id="1850254"/>
    <lineage>
        <taxon>Bacteria</taxon>
        <taxon>Pseudomonadati</taxon>
        <taxon>Campylobacterota</taxon>
        <taxon>Epsilonproteobacteria</taxon>
        <taxon>Campylobacterales</taxon>
        <taxon>Arcobacteraceae</taxon>
        <taxon>Poseidonibacter</taxon>
    </lineage>
</organism>
<keyword evidence="3" id="KW-1185">Reference proteome</keyword>
<dbReference type="KEGG" id="alp:LPB137_08405"/>
<proteinExistence type="predicted"/>
<dbReference type="OrthoDB" id="5346710at2"/>
<feature type="transmembrane region" description="Helical" evidence="1">
    <location>
        <begin position="110"/>
        <end position="130"/>
    </location>
</feature>
<dbReference type="STRING" id="1850254.LPB137_08405"/>
<feature type="transmembrane region" description="Helical" evidence="1">
    <location>
        <begin position="70"/>
        <end position="90"/>
    </location>
</feature>
<sequence>MSSQNSCNIYTSKLCETKRKSKSDKIISKEQNEIHITFCEGDSLETFENDLNELRGNSFLYFFKKRFSTAFISIISVLVIMFALISASIYEDLLKKVIFSLPFDWQINDTVSLSFVLIFFFGLMMMPSLLDAEGNEFKNNLSSWFNKDIRKLKRLKLGFSIYDKKTIINLYNFDLEDEEHWINRLLLKTLINRFYTINLFIRNDQIKSIEKKLEAFDVLNIEVIKTKKQTNKGDISFILSSKEQKLFSLMQLSSTKLLNTQNKSVFISLELFEYCGRNFFEDQKGSKEQLISGFQNFINRSFDDFNFISQEKSQQIYFTKQSNFKDLEDEEKRLSYYLRNHIEDCISYFDNPISLLILYYYVKDIVLDEKRTISILEKFIETIDKKQQYELIEDYWFNIAGEMFDSSSLESFEKTNSSFYRKLSIEALNKLVFLFERNGYYQQAVLICKYLYEINPNKYSVTICSLHERMGQFEKAYDSLPLKLNLGKNSKPSDTEIRYFQRKAWIVVSQRKDELKEEGLKALENLKELIFSHNDDNEPLWLWHYYNIKANYAEWNEDYDLSIENFKKCLAIPTLGAFEYGATFVNMAISYRFKYLTSSTQNFDIIDKSISIGKLGVFLKQSVGDRDEMPIVLHNQALNILSKMLNSNEDEKLYKEVVTITNEAIFILDKTNSIKRLGMLLIENYIAKCFLQEDTSAISIRLKNHLSFLDENETKQLNSLYKEFIKVDKIARLDYLDN</sequence>
<dbReference type="AlphaFoldDB" id="A0A1P8KQZ3"/>